<evidence type="ECO:0000313" key="2">
    <source>
        <dbReference type="Proteomes" id="UP000467841"/>
    </source>
</evidence>
<organism evidence="1 2">
    <name type="scientific">Microthlaspi erraticum</name>
    <dbReference type="NCBI Taxonomy" id="1685480"/>
    <lineage>
        <taxon>Eukaryota</taxon>
        <taxon>Viridiplantae</taxon>
        <taxon>Streptophyta</taxon>
        <taxon>Embryophyta</taxon>
        <taxon>Tracheophyta</taxon>
        <taxon>Spermatophyta</taxon>
        <taxon>Magnoliopsida</taxon>
        <taxon>eudicotyledons</taxon>
        <taxon>Gunneridae</taxon>
        <taxon>Pentapetalae</taxon>
        <taxon>rosids</taxon>
        <taxon>malvids</taxon>
        <taxon>Brassicales</taxon>
        <taxon>Brassicaceae</taxon>
        <taxon>Coluteocarpeae</taxon>
        <taxon>Microthlaspi</taxon>
    </lineage>
</organism>
<dbReference type="Proteomes" id="UP000467841">
    <property type="component" value="Unassembled WGS sequence"/>
</dbReference>
<dbReference type="AlphaFoldDB" id="A0A6D2KAK4"/>
<keyword evidence="2" id="KW-1185">Reference proteome</keyword>
<dbReference type="OrthoDB" id="787137at2759"/>
<dbReference type="PANTHER" id="PTHR47527:SF5">
    <property type="entry name" value="PHD-TYPE DOMAIN-CONTAINING PROTEIN"/>
    <property type="match status" value="1"/>
</dbReference>
<comment type="caution">
    <text evidence="1">The sequence shown here is derived from an EMBL/GenBank/DDBJ whole genome shotgun (WGS) entry which is preliminary data.</text>
</comment>
<proteinExistence type="predicted"/>
<gene>
    <name evidence="1" type="ORF">MERR_LOCUS37315</name>
</gene>
<accession>A0A6D2KAK4</accession>
<evidence type="ECO:0000313" key="1">
    <source>
        <dbReference type="EMBL" id="CAA7050080.1"/>
    </source>
</evidence>
<reference evidence="1" key="1">
    <citation type="submission" date="2020-01" db="EMBL/GenBank/DDBJ databases">
        <authorList>
            <person name="Mishra B."/>
        </authorList>
    </citation>
    <scope>NUCLEOTIDE SEQUENCE [LARGE SCALE GENOMIC DNA]</scope>
</reference>
<dbReference type="PANTHER" id="PTHR47527">
    <property type="entry name" value="RING/FYVE/PHD ZINC FINGER SUPERFAMILY PROTEIN"/>
    <property type="match status" value="1"/>
</dbReference>
<name>A0A6D2KAK4_9BRAS</name>
<dbReference type="EMBL" id="CACVBM020001439">
    <property type="protein sequence ID" value="CAA7050080.1"/>
    <property type="molecule type" value="Genomic_DNA"/>
</dbReference>
<protein>
    <submittedName>
        <fullName evidence="1">Uncharacterized protein</fullName>
    </submittedName>
</protein>
<sequence>MNELNDQRLGLRAQKLTITEKLSLGKRKMEDAKKNPTSTVSTGYASHFSHLNGSVTSPANNVSVTHQWPSSGVHSVNTSGSQRPQMMFNGASQGNPIPSSNYYAASWSPQPQSTISFSTAPDKKVHVQSSVRVADPSFRPFMSQTPHVTNQPMQRRHYGQASSFGNKHSEIAKIVQKVLQPLVKQYPLWNPPSRDYMSTALECQMCGIIISELHSTGL</sequence>